<evidence type="ECO:0008006" key="3">
    <source>
        <dbReference type="Google" id="ProtNLM"/>
    </source>
</evidence>
<gene>
    <name evidence="1" type="ORF">PHYSODRAFT_523237</name>
</gene>
<dbReference type="KEGG" id="psoj:PHYSODRAFT_523237"/>
<dbReference type="AlphaFoldDB" id="G5A3U7"/>
<dbReference type="GeneID" id="20660624"/>
<organism evidence="1 2">
    <name type="scientific">Phytophthora sojae (strain P6497)</name>
    <name type="common">Soybean stem and root rot agent</name>
    <name type="synonym">Phytophthora megasperma f. sp. glycines</name>
    <dbReference type="NCBI Taxonomy" id="1094619"/>
    <lineage>
        <taxon>Eukaryota</taxon>
        <taxon>Sar</taxon>
        <taxon>Stramenopiles</taxon>
        <taxon>Oomycota</taxon>
        <taxon>Peronosporomycetes</taxon>
        <taxon>Peronosporales</taxon>
        <taxon>Peronosporaceae</taxon>
        <taxon>Phytophthora</taxon>
    </lineage>
</organism>
<protein>
    <recommendedName>
        <fullName evidence="3">CST complex subunit CTC1</fullName>
    </recommendedName>
</protein>
<dbReference type="OMA" id="AFYRECK"/>
<dbReference type="InParanoid" id="G5A3U7"/>
<evidence type="ECO:0000313" key="1">
    <source>
        <dbReference type="EMBL" id="EGZ09447.1"/>
    </source>
</evidence>
<proteinExistence type="predicted"/>
<evidence type="ECO:0000313" key="2">
    <source>
        <dbReference type="Proteomes" id="UP000002640"/>
    </source>
</evidence>
<keyword evidence="2" id="KW-1185">Reference proteome</keyword>
<dbReference type="RefSeq" id="XP_009534308.1">
    <property type="nucleotide sequence ID" value="XM_009536013.1"/>
</dbReference>
<dbReference type="EMBL" id="JH159159">
    <property type="protein sequence ID" value="EGZ09447.1"/>
    <property type="molecule type" value="Genomic_DNA"/>
</dbReference>
<sequence length="366" mass="42351">MTVDPDLHKAHLISLVGMITKKKYYWHEPGVAYTSNRRLLCIFQVRDLQHLDTVEIRVDASRFGLLGTLRLNSIVEFSRLQGFIARSSYKVYLKWSHLTAARPVSQEIRLPIPSEAELYSSMSTSFLNDMYHYSQVDRRLHRYVVGVMHISYVLMKRKCESCHQALQLVKRRGCWKHADPLPGAAFYRECKWKHQHWAISEPVFKTRTFLGVTVRCVIDDGSAQAELFLENAVAWELLTCPDGQRQRFEDILSNYVDELSYFSGRTASGSFATSRAEREQEYYQNELRAFVVDALPSLRSVVVFAQRFYKAKQQQEGTSVLTFGKDIHLTTKTAPQPKLEAKRVDRLHVRSELQRRLAQLRALSAD</sequence>
<dbReference type="Proteomes" id="UP000002640">
    <property type="component" value="Unassembled WGS sequence"/>
</dbReference>
<reference evidence="1 2" key="1">
    <citation type="journal article" date="2006" name="Science">
        <title>Phytophthora genome sequences uncover evolutionary origins and mechanisms of pathogenesis.</title>
        <authorList>
            <person name="Tyler B.M."/>
            <person name="Tripathy S."/>
            <person name="Zhang X."/>
            <person name="Dehal P."/>
            <person name="Jiang R.H."/>
            <person name="Aerts A."/>
            <person name="Arredondo F.D."/>
            <person name="Baxter L."/>
            <person name="Bensasson D."/>
            <person name="Beynon J.L."/>
            <person name="Chapman J."/>
            <person name="Damasceno C.M."/>
            <person name="Dorrance A.E."/>
            <person name="Dou D."/>
            <person name="Dickerman A.W."/>
            <person name="Dubchak I.L."/>
            <person name="Garbelotto M."/>
            <person name="Gijzen M."/>
            <person name="Gordon S.G."/>
            <person name="Govers F."/>
            <person name="Grunwald N.J."/>
            <person name="Huang W."/>
            <person name="Ivors K.L."/>
            <person name="Jones R.W."/>
            <person name="Kamoun S."/>
            <person name="Krampis K."/>
            <person name="Lamour K.H."/>
            <person name="Lee M.K."/>
            <person name="McDonald W.H."/>
            <person name="Medina M."/>
            <person name="Meijer H.J."/>
            <person name="Nordberg E.K."/>
            <person name="Maclean D.J."/>
            <person name="Ospina-Giraldo M.D."/>
            <person name="Morris P.F."/>
            <person name="Phuntumart V."/>
            <person name="Putnam N.H."/>
            <person name="Rash S."/>
            <person name="Rose J.K."/>
            <person name="Sakihama Y."/>
            <person name="Salamov A.A."/>
            <person name="Savidor A."/>
            <person name="Scheuring C.F."/>
            <person name="Smith B.M."/>
            <person name="Sobral B.W."/>
            <person name="Terry A."/>
            <person name="Torto-Alalibo T.A."/>
            <person name="Win J."/>
            <person name="Xu Z."/>
            <person name="Zhang H."/>
            <person name="Grigoriev I.V."/>
            <person name="Rokhsar D.S."/>
            <person name="Boore J.L."/>
        </authorList>
    </citation>
    <scope>NUCLEOTIDE SEQUENCE [LARGE SCALE GENOMIC DNA]</scope>
    <source>
        <strain evidence="1 2">P6497</strain>
    </source>
</reference>
<accession>G5A3U7</accession>
<name>G5A3U7_PHYSP</name>